<evidence type="ECO:0000256" key="1">
    <source>
        <dbReference type="SAM" id="MobiDB-lite"/>
    </source>
</evidence>
<dbReference type="SMART" id="SM00066">
    <property type="entry name" value="GAL4"/>
    <property type="match status" value="1"/>
</dbReference>
<dbReference type="CDD" id="cd00067">
    <property type="entry name" value="GAL4"/>
    <property type="match status" value="1"/>
</dbReference>
<dbReference type="InterPro" id="IPR001138">
    <property type="entry name" value="Zn2Cys6_DnaBD"/>
</dbReference>
<reference evidence="3 4" key="1">
    <citation type="submission" date="2017-04" db="EMBL/GenBank/DDBJ databases">
        <title>Draft genome of the yeast Clavispora lusitaniae type strain CBS 6936.</title>
        <authorList>
            <person name="Durrens P."/>
            <person name="Klopp C."/>
            <person name="Biteau N."/>
            <person name="Fitton-Ouhabi V."/>
            <person name="Dementhon K."/>
            <person name="Accoceberry I."/>
            <person name="Sherman D.J."/>
            <person name="Noel T."/>
        </authorList>
    </citation>
    <scope>NUCLEOTIDE SEQUENCE [LARGE SCALE GENOMIC DNA]</scope>
    <source>
        <strain evidence="3 4">CBS 6936</strain>
    </source>
</reference>
<name>A0AA91PXU2_CLALS</name>
<feature type="compositionally biased region" description="Low complexity" evidence="1">
    <location>
        <begin position="124"/>
        <end position="145"/>
    </location>
</feature>
<dbReference type="GO" id="GO:0000981">
    <property type="term" value="F:DNA-binding transcription factor activity, RNA polymerase II-specific"/>
    <property type="evidence" value="ECO:0007669"/>
    <property type="project" value="InterPro"/>
</dbReference>
<evidence type="ECO:0000313" key="4">
    <source>
        <dbReference type="Proteomes" id="UP000195602"/>
    </source>
</evidence>
<dbReference type="Proteomes" id="UP000195602">
    <property type="component" value="Unassembled WGS sequence"/>
</dbReference>
<feature type="domain" description="Zn(2)-C6 fungal-type" evidence="2">
    <location>
        <begin position="20"/>
        <end position="62"/>
    </location>
</feature>
<dbReference type="EMBL" id="LYUB02000012">
    <property type="protein sequence ID" value="OVF07510.1"/>
    <property type="molecule type" value="Genomic_DNA"/>
</dbReference>
<feature type="compositionally biased region" description="Basic and acidic residues" evidence="1">
    <location>
        <begin position="296"/>
        <end position="305"/>
    </location>
</feature>
<dbReference type="AlphaFoldDB" id="A0AA91PXU2"/>
<dbReference type="GO" id="GO:0008270">
    <property type="term" value="F:zinc ion binding"/>
    <property type="evidence" value="ECO:0007669"/>
    <property type="project" value="InterPro"/>
</dbReference>
<dbReference type="PANTHER" id="PTHR47431">
    <property type="entry name" value="ZN(II)2CYS6 TRANSCRIPTION FACTOR (EUROFUNG)-RELATED"/>
    <property type="match status" value="1"/>
</dbReference>
<dbReference type="Pfam" id="PF00172">
    <property type="entry name" value="Zn_clus"/>
    <property type="match status" value="1"/>
</dbReference>
<sequence>MPKSQSENDTESKRLVARRACLSCREKKIKCDGEALRLQAHDTGNRSVICSNCRMAGTRCKFVQSMRGGRRKKRSSVATSEKQRPLRPSAPSEAEWSPNGQSKPEDAEPPKPQRTVPAVSQEQTPFTTALCTTATPASPSFSSRSSFEDPARTRLPSPTLSSVSFADPYRRAPHSNDYFDLHARRARESQLGPPHLPHQPVLYTPPYAGHYGQPMYYSPPGAAPSPGAHLQGSPTPQMGYYYGPHTMPPPPAPASVISASQIPQPMYPPQNDLYARRLPYSHSSGSSHSSMGLRAPDYRSFDRLSSRSWSNSAPEAKHTPQLPDPMAKQSSSVRKLVLERSSPDPVAYFSAAELENFGLPPWPVLNRVLDVYYEYVQPNQQVLPGKQFFLKRLSLKLDSSIIHAIIANVCLRGDWPFEQNESYWVEKMYQYWDNLNDFGMLLCYTLIRETTVIKTSQKHSVDIRDKIHELIQSNHYLETLSSSTNLNERKRFEIESTIRMVWIYWVGMVVFRLHQGRPYSNIQMMRSNNLFTASKIYGFSNSRLPFPISNECYLKGCTQTRLTWSDLTKGVCEDSVSVIKAASILERSMDSIASSDSKRPQLIEDKEFEDFLKTRCHFIKEDVVILNSSFHISTFMVLYSNIIQRCFILRDVLAFDDLMGSGTRQKPFGDDGNDFIPRVKSIALNTLIRPEDISSRIEELDEFSWLCLSELVRNAICVLDLINVYAGILPSAPGKRYSVLFGVTSTDNTCDWFDDPDLITKGETAWLKASDFSVKIAYLLVCVLPSLVVLSMLVEMKSKEDKLEVRIRHSNVLKVLPFKVPPRVSDHFSQEELLRDFERVGEFLRFRFSADRHRGLDPNTISNLEKVRDLLGEVMRNL</sequence>
<proteinExistence type="predicted"/>
<dbReference type="PANTHER" id="PTHR47431:SF1">
    <property type="entry name" value="ZN(II)2CYS6 TRANSCRIPTION FACTOR (EUROFUNG)"/>
    <property type="match status" value="1"/>
</dbReference>
<dbReference type="PROSITE" id="PS50048">
    <property type="entry name" value="ZN2_CY6_FUNGAL_2"/>
    <property type="match status" value="1"/>
</dbReference>
<feature type="region of interest" description="Disordered" evidence="1">
    <location>
        <begin position="64"/>
        <end position="159"/>
    </location>
</feature>
<accession>A0AA91PXU2</accession>
<dbReference type="Gene3D" id="4.10.240.10">
    <property type="entry name" value="Zn(2)-C6 fungal-type DNA-binding domain"/>
    <property type="match status" value="1"/>
</dbReference>
<evidence type="ECO:0000259" key="2">
    <source>
        <dbReference type="PROSITE" id="PS50048"/>
    </source>
</evidence>
<dbReference type="SUPFAM" id="SSF57701">
    <property type="entry name" value="Zn2/Cys6 DNA-binding domain"/>
    <property type="match status" value="1"/>
</dbReference>
<gene>
    <name evidence="3" type="ORF">A9F13_12g00264</name>
</gene>
<protein>
    <recommendedName>
        <fullName evidence="2">Zn(2)-C6 fungal-type domain-containing protein</fullName>
    </recommendedName>
</protein>
<dbReference type="KEGG" id="clus:A9F13_12g00264"/>
<evidence type="ECO:0000313" key="3">
    <source>
        <dbReference type="EMBL" id="OVF07510.1"/>
    </source>
</evidence>
<feature type="region of interest" description="Disordered" evidence="1">
    <location>
        <begin position="262"/>
        <end position="334"/>
    </location>
</feature>
<feature type="compositionally biased region" description="Low complexity" evidence="1">
    <location>
        <begin position="281"/>
        <end position="290"/>
    </location>
</feature>
<dbReference type="InterPro" id="IPR036864">
    <property type="entry name" value="Zn2-C6_fun-type_DNA-bd_sf"/>
</dbReference>
<organism evidence="3 4">
    <name type="scientific">Clavispora lusitaniae</name>
    <name type="common">Candida lusitaniae</name>
    <dbReference type="NCBI Taxonomy" id="36911"/>
    <lineage>
        <taxon>Eukaryota</taxon>
        <taxon>Fungi</taxon>
        <taxon>Dikarya</taxon>
        <taxon>Ascomycota</taxon>
        <taxon>Saccharomycotina</taxon>
        <taxon>Pichiomycetes</taxon>
        <taxon>Metschnikowiaceae</taxon>
        <taxon>Clavispora</taxon>
    </lineage>
</organism>
<comment type="caution">
    <text evidence="3">The sequence shown here is derived from an EMBL/GenBank/DDBJ whole genome shotgun (WGS) entry which is preliminary data.</text>
</comment>